<evidence type="ECO:0000313" key="3">
    <source>
        <dbReference type="Proteomes" id="UP000321058"/>
    </source>
</evidence>
<protein>
    <submittedName>
        <fullName evidence="2">UDP-glucose 4-epimerase</fullName>
    </submittedName>
</protein>
<dbReference type="OrthoDB" id="9795501at2"/>
<dbReference type="AlphaFoldDB" id="A0A512N4W0"/>
<dbReference type="InterPro" id="IPR050177">
    <property type="entry name" value="Lipid_A_modif_metabolic_enz"/>
</dbReference>
<dbReference type="Gene3D" id="3.40.50.720">
    <property type="entry name" value="NAD(P)-binding Rossmann-like Domain"/>
    <property type="match status" value="1"/>
</dbReference>
<reference evidence="2 3" key="1">
    <citation type="submission" date="2019-07" db="EMBL/GenBank/DDBJ databases">
        <title>Whole genome shotgun sequence of Reyranella soli NBRC 108950.</title>
        <authorList>
            <person name="Hosoyama A."/>
            <person name="Uohara A."/>
            <person name="Ohji S."/>
            <person name="Ichikawa N."/>
        </authorList>
    </citation>
    <scope>NUCLEOTIDE SEQUENCE [LARGE SCALE GENOMIC DNA]</scope>
    <source>
        <strain evidence="2 3">NBRC 108950</strain>
    </source>
</reference>
<dbReference type="CDD" id="cd08946">
    <property type="entry name" value="SDR_e"/>
    <property type="match status" value="1"/>
</dbReference>
<proteinExistence type="predicted"/>
<dbReference type="SUPFAM" id="SSF51735">
    <property type="entry name" value="NAD(P)-binding Rossmann-fold domains"/>
    <property type="match status" value="1"/>
</dbReference>
<gene>
    <name evidence="2" type="primary">wcaG_2</name>
    <name evidence="2" type="ORF">RSO01_11830</name>
</gene>
<comment type="caution">
    <text evidence="2">The sequence shown here is derived from an EMBL/GenBank/DDBJ whole genome shotgun (WGS) entry which is preliminary data.</text>
</comment>
<keyword evidence="3" id="KW-1185">Reference proteome</keyword>
<dbReference type="EMBL" id="BKAJ01000020">
    <property type="protein sequence ID" value="GEP54017.1"/>
    <property type="molecule type" value="Genomic_DNA"/>
</dbReference>
<name>A0A512N4W0_9HYPH</name>
<organism evidence="2 3">
    <name type="scientific">Reyranella soli</name>
    <dbReference type="NCBI Taxonomy" id="1230389"/>
    <lineage>
        <taxon>Bacteria</taxon>
        <taxon>Pseudomonadati</taxon>
        <taxon>Pseudomonadota</taxon>
        <taxon>Alphaproteobacteria</taxon>
        <taxon>Hyphomicrobiales</taxon>
        <taxon>Reyranellaceae</taxon>
        <taxon>Reyranella</taxon>
    </lineage>
</organism>
<evidence type="ECO:0000313" key="2">
    <source>
        <dbReference type="EMBL" id="GEP54017.1"/>
    </source>
</evidence>
<feature type="domain" description="NAD-dependent epimerase/dehydratase" evidence="1">
    <location>
        <begin position="13"/>
        <end position="247"/>
    </location>
</feature>
<dbReference type="PANTHER" id="PTHR43245">
    <property type="entry name" value="BIFUNCTIONAL POLYMYXIN RESISTANCE PROTEIN ARNA"/>
    <property type="match status" value="1"/>
</dbReference>
<dbReference type="Pfam" id="PF01370">
    <property type="entry name" value="Epimerase"/>
    <property type="match status" value="1"/>
</dbReference>
<evidence type="ECO:0000259" key="1">
    <source>
        <dbReference type="Pfam" id="PF01370"/>
    </source>
</evidence>
<accession>A0A512N4W0</accession>
<dbReference type="Proteomes" id="UP000321058">
    <property type="component" value="Unassembled WGS sequence"/>
</dbReference>
<dbReference type="InterPro" id="IPR036291">
    <property type="entry name" value="NAD(P)-bd_dom_sf"/>
</dbReference>
<sequence length="337" mass="37226">MSRYQKNPNLNRVLVTGGAGYVGAVLVPKLIAAGYQVTVLDLFMYGEDVLKGSRGAALREVKGDIRDTEVVKQALQGCDAVIHLACISNDPSFELNPDLGRSINLDAFVPLVRASKDAKVKRFIYASSSSVYGIKDGVEVTEDLSLEPLTDYSKFKAECEVLLEQERAPGFTTVTIRPATVCGYSPRQRLDVVVNILTNLGVHKGEVSVFGGAQLRPNIHIEDMADAYMLLLLAPDEKVNGKVYNAGYENHSVMQLAEMVQRNVGPDCKLKVQNTNDMRSYHVSSKKIRDELGFEASHTIEEAVVDLIKAFKDGRLPNSLDDPRYFNIKTMQKVNLQ</sequence>
<dbReference type="InterPro" id="IPR001509">
    <property type="entry name" value="Epimerase_deHydtase"/>
</dbReference>
<dbReference type="RefSeq" id="WP_147147164.1">
    <property type="nucleotide sequence ID" value="NZ_BKAJ01000020.1"/>
</dbReference>
<dbReference type="PANTHER" id="PTHR43245:SF23">
    <property type="entry name" value="NAD(P)-BINDING DOMAIN-CONTAINING PROTEIN"/>
    <property type="match status" value="1"/>
</dbReference>